<evidence type="ECO:0000256" key="3">
    <source>
        <dbReference type="ARBA" id="ARBA00022771"/>
    </source>
</evidence>
<feature type="domain" description="SBP-type" evidence="12">
    <location>
        <begin position="86"/>
        <end position="163"/>
    </location>
</feature>
<accession>A0AAV0FH91</accession>
<dbReference type="InterPro" id="IPR004333">
    <property type="entry name" value="SBP_dom"/>
</dbReference>
<keyword evidence="3 10" id="KW-0863">Zinc-finger</keyword>
<evidence type="ECO:0000259" key="12">
    <source>
        <dbReference type="PROSITE" id="PS51141"/>
    </source>
</evidence>
<keyword evidence="8" id="KW-0539">Nucleus</keyword>
<reference evidence="14" key="1">
    <citation type="submission" date="2022-07" db="EMBL/GenBank/DDBJ databases">
        <authorList>
            <person name="Macas J."/>
            <person name="Novak P."/>
            <person name="Neumann P."/>
        </authorList>
    </citation>
    <scope>NUCLEOTIDE SEQUENCE</scope>
</reference>
<evidence type="ECO:0000256" key="5">
    <source>
        <dbReference type="ARBA" id="ARBA00023015"/>
    </source>
</evidence>
<keyword evidence="15" id="KW-1185">Reference proteome</keyword>
<evidence type="ECO:0000313" key="14">
    <source>
        <dbReference type="EMBL" id="CAH9135000.1"/>
    </source>
</evidence>
<feature type="region of interest" description="Disordered" evidence="11">
    <location>
        <begin position="217"/>
        <end position="241"/>
    </location>
</feature>
<protein>
    <recommendedName>
        <fullName evidence="12">SBP-type domain-containing protein</fullName>
    </recommendedName>
</protein>
<gene>
    <name evidence="13" type="ORF">CEPIT_LOCUS2775</name>
    <name evidence="14" type="ORF">CEPIT_LOCUS34180</name>
</gene>
<dbReference type="EMBL" id="CAMAPF010000015">
    <property type="protein sequence ID" value="CAH9068544.1"/>
    <property type="molecule type" value="Genomic_DNA"/>
</dbReference>
<dbReference type="PANTHER" id="PTHR31251:SF191">
    <property type="entry name" value="SBP-TYPE DOMAIN-CONTAINING PROTEIN"/>
    <property type="match status" value="1"/>
</dbReference>
<evidence type="ECO:0000256" key="1">
    <source>
        <dbReference type="ARBA" id="ARBA00004123"/>
    </source>
</evidence>
<feature type="compositionally biased region" description="Basic residues" evidence="11">
    <location>
        <begin position="153"/>
        <end position="163"/>
    </location>
</feature>
<comment type="caution">
    <text evidence="14">The sequence shown here is derived from an EMBL/GenBank/DDBJ whole genome shotgun (WGS) entry which is preliminary data.</text>
</comment>
<feature type="region of interest" description="Disordered" evidence="11">
    <location>
        <begin position="153"/>
        <end position="173"/>
    </location>
</feature>
<evidence type="ECO:0000256" key="4">
    <source>
        <dbReference type="ARBA" id="ARBA00022833"/>
    </source>
</evidence>
<evidence type="ECO:0000256" key="8">
    <source>
        <dbReference type="ARBA" id="ARBA00023242"/>
    </source>
</evidence>
<evidence type="ECO:0000313" key="15">
    <source>
        <dbReference type="Proteomes" id="UP001152523"/>
    </source>
</evidence>
<dbReference type="InterPro" id="IPR036893">
    <property type="entry name" value="SBP_sf"/>
</dbReference>
<dbReference type="AlphaFoldDB" id="A0AAV0FH91"/>
<feature type="compositionally biased region" description="Low complexity" evidence="11">
    <location>
        <begin position="53"/>
        <end position="73"/>
    </location>
</feature>
<proteinExistence type="predicted"/>
<dbReference type="InterPro" id="IPR044817">
    <property type="entry name" value="SBP-like"/>
</dbReference>
<keyword evidence="5" id="KW-0805">Transcription regulation</keyword>
<dbReference type="EMBL" id="CAMAPF010000984">
    <property type="protein sequence ID" value="CAH9135000.1"/>
    <property type="molecule type" value="Genomic_DNA"/>
</dbReference>
<evidence type="ECO:0000256" key="7">
    <source>
        <dbReference type="ARBA" id="ARBA00023163"/>
    </source>
</evidence>
<dbReference type="GO" id="GO:0003677">
    <property type="term" value="F:DNA binding"/>
    <property type="evidence" value="ECO:0007669"/>
    <property type="project" value="UniProtKB-KW"/>
</dbReference>
<feature type="compositionally biased region" description="Low complexity" evidence="11">
    <location>
        <begin position="1"/>
        <end position="12"/>
    </location>
</feature>
<evidence type="ECO:0000256" key="2">
    <source>
        <dbReference type="ARBA" id="ARBA00022723"/>
    </source>
</evidence>
<sequence length="392" mass="41419">MELGSGSFSSSSAGGGGDDSASADSSLNIGLKIGQETYFKEVGSGAGTGGRVKSGNGSSSAAGGSLPPSSSPAKKGRSGAAQGGQPARCQVEGCNVDLSDVKAYYSRHKVCAMHSKSPTVVVAGIEQRFCQQCSRFHQLPEFDQGKRSCRRRLAGHNERRRKPPPGTLFSPRFGSLSPPLFAATDNNSKASGGFLMDFSSYQNPSGRESWPDPRAFGQAWDGRSTPPGRFHQQGWQHSNSEEAQPELLLQGSAYHGSNNVVPSEECFDGGIPPNNCALSLLSNQPWGSRNQPLGLEVNSSSGFVGAPDGTPAVHPSSDFSNPPWGFKVSQGSSSSSEMLPDLGLGKISHPNADGHYSGEIGMAQENENAREYLGLEHSRGYDSSLHNMHWSL</sequence>
<comment type="subcellular location">
    <subcellularLocation>
        <location evidence="1">Nucleus</location>
    </subcellularLocation>
</comment>
<keyword evidence="4" id="KW-0862">Zinc</keyword>
<comment type="function">
    <text evidence="9">Probable transcriptional factor. Binds to the promoter of the SQUAMOSA gene.</text>
</comment>
<evidence type="ECO:0000256" key="6">
    <source>
        <dbReference type="ARBA" id="ARBA00023125"/>
    </source>
</evidence>
<dbReference type="GO" id="GO:0005634">
    <property type="term" value="C:nucleus"/>
    <property type="evidence" value="ECO:0007669"/>
    <property type="project" value="UniProtKB-SubCell"/>
</dbReference>
<evidence type="ECO:0000256" key="9">
    <source>
        <dbReference type="ARBA" id="ARBA00056472"/>
    </source>
</evidence>
<name>A0AAV0FH91_9ASTE</name>
<evidence type="ECO:0000256" key="10">
    <source>
        <dbReference type="PROSITE-ProRule" id="PRU00470"/>
    </source>
</evidence>
<feature type="region of interest" description="Disordered" evidence="11">
    <location>
        <begin position="44"/>
        <end position="87"/>
    </location>
</feature>
<dbReference type="FunFam" id="4.10.1100.10:FF:000001">
    <property type="entry name" value="Squamosa promoter-binding-like protein 14"/>
    <property type="match status" value="1"/>
</dbReference>
<keyword evidence="6" id="KW-0238">DNA-binding</keyword>
<dbReference type="PROSITE" id="PS51141">
    <property type="entry name" value="ZF_SBP"/>
    <property type="match status" value="1"/>
</dbReference>
<evidence type="ECO:0000256" key="11">
    <source>
        <dbReference type="SAM" id="MobiDB-lite"/>
    </source>
</evidence>
<evidence type="ECO:0000313" key="13">
    <source>
        <dbReference type="EMBL" id="CAH9068544.1"/>
    </source>
</evidence>
<dbReference type="SUPFAM" id="SSF103612">
    <property type="entry name" value="SBT domain"/>
    <property type="match status" value="1"/>
</dbReference>
<dbReference type="Gene3D" id="4.10.1100.10">
    <property type="entry name" value="Transcription factor, SBP-box domain"/>
    <property type="match status" value="1"/>
</dbReference>
<dbReference type="GO" id="GO:0008270">
    <property type="term" value="F:zinc ion binding"/>
    <property type="evidence" value="ECO:0007669"/>
    <property type="project" value="UniProtKB-KW"/>
</dbReference>
<dbReference type="Pfam" id="PF03110">
    <property type="entry name" value="SBP"/>
    <property type="match status" value="1"/>
</dbReference>
<dbReference type="PANTHER" id="PTHR31251">
    <property type="entry name" value="SQUAMOSA PROMOTER-BINDING-LIKE PROTEIN 4"/>
    <property type="match status" value="1"/>
</dbReference>
<feature type="region of interest" description="Disordered" evidence="11">
    <location>
        <begin position="1"/>
        <end position="25"/>
    </location>
</feature>
<dbReference type="Proteomes" id="UP001152523">
    <property type="component" value="Unassembled WGS sequence"/>
</dbReference>
<keyword evidence="7" id="KW-0804">Transcription</keyword>
<keyword evidence="2" id="KW-0479">Metal-binding</keyword>
<organism evidence="14 15">
    <name type="scientific">Cuscuta epithymum</name>
    <dbReference type="NCBI Taxonomy" id="186058"/>
    <lineage>
        <taxon>Eukaryota</taxon>
        <taxon>Viridiplantae</taxon>
        <taxon>Streptophyta</taxon>
        <taxon>Embryophyta</taxon>
        <taxon>Tracheophyta</taxon>
        <taxon>Spermatophyta</taxon>
        <taxon>Magnoliopsida</taxon>
        <taxon>eudicotyledons</taxon>
        <taxon>Gunneridae</taxon>
        <taxon>Pentapetalae</taxon>
        <taxon>asterids</taxon>
        <taxon>lamiids</taxon>
        <taxon>Solanales</taxon>
        <taxon>Convolvulaceae</taxon>
        <taxon>Cuscuteae</taxon>
        <taxon>Cuscuta</taxon>
        <taxon>Cuscuta subgen. Cuscuta</taxon>
    </lineage>
</organism>